<accession>A0A8H4ZTU5</accession>
<evidence type="ECO:0000313" key="2">
    <source>
        <dbReference type="EMBL" id="KAF5252674.1"/>
    </source>
</evidence>
<keyword evidence="3" id="KW-1185">Reference proteome</keyword>
<proteinExistence type="predicted"/>
<name>A0A8H4ZTU5_9HYPO</name>
<keyword evidence="1" id="KW-0732">Signal</keyword>
<feature type="chain" id="PRO_5034634322" evidence="1">
    <location>
        <begin position="20"/>
        <end position="89"/>
    </location>
</feature>
<dbReference type="EMBL" id="JABEVY010000053">
    <property type="protein sequence ID" value="KAF5252674.1"/>
    <property type="molecule type" value="Genomic_DNA"/>
</dbReference>
<gene>
    <name evidence="2" type="ORF">FANTH_2364</name>
</gene>
<dbReference type="Proteomes" id="UP000573603">
    <property type="component" value="Unassembled WGS sequence"/>
</dbReference>
<feature type="signal peptide" evidence="1">
    <location>
        <begin position="1"/>
        <end position="19"/>
    </location>
</feature>
<reference evidence="2 3" key="1">
    <citation type="journal article" date="2020" name="BMC Genomics">
        <title>Correction to: Identification and distribution of gene clusters required for synthesis of sphingolipid metabolism inhibitors in diverse species of the filamentous fungus Fusarium.</title>
        <authorList>
            <person name="Kim H.S."/>
            <person name="Lohmar J.M."/>
            <person name="Busman M."/>
            <person name="Brown D.W."/>
            <person name="Naumann T.A."/>
            <person name="Divon H.H."/>
            <person name="Lysoe E."/>
            <person name="Uhlig S."/>
            <person name="Proctor R.H."/>
        </authorList>
    </citation>
    <scope>NUCLEOTIDE SEQUENCE [LARGE SCALE GENOMIC DNA]</scope>
    <source>
        <strain evidence="2 3">NRRL 25214</strain>
    </source>
</reference>
<evidence type="ECO:0000256" key="1">
    <source>
        <dbReference type="SAM" id="SignalP"/>
    </source>
</evidence>
<sequence>MKFSPLIVVFTALFSFGEAIGKTAKWACVDDKVVMALLTKKCCEETKGKFSASDDACKHKAKSKKWAMNKLEEVYTCCSKGGGLPELEQ</sequence>
<comment type="caution">
    <text evidence="2">The sequence shown here is derived from an EMBL/GenBank/DDBJ whole genome shotgun (WGS) entry which is preliminary data.</text>
</comment>
<dbReference type="AlphaFoldDB" id="A0A8H4ZTU5"/>
<protein>
    <submittedName>
        <fullName evidence="2">Uncharacterized protein</fullName>
    </submittedName>
</protein>
<organism evidence="2 3">
    <name type="scientific">Fusarium anthophilum</name>
    <dbReference type="NCBI Taxonomy" id="48485"/>
    <lineage>
        <taxon>Eukaryota</taxon>
        <taxon>Fungi</taxon>
        <taxon>Dikarya</taxon>
        <taxon>Ascomycota</taxon>
        <taxon>Pezizomycotina</taxon>
        <taxon>Sordariomycetes</taxon>
        <taxon>Hypocreomycetidae</taxon>
        <taxon>Hypocreales</taxon>
        <taxon>Nectriaceae</taxon>
        <taxon>Fusarium</taxon>
        <taxon>Fusarium fujikuroi species complex</taxon>
    </lineage>
</organism>
<evidence type="ECO:0000313" key="3">
    <source>
        <dbReference type="Proteomes" id="UP000573603"/>
    </source>
</evidence>